<evidence type="ECO:0000313" key="2">
    <source>
        <dbReference type="Proteomes" id="UP000596329"/>
    </source>
</evidence>
<accession>A0A7U2NHN6</accession>
<evidence type="ECO:0000313" key="1">
    <source>
        <dbReference type="EMBL" id="QRE05366.1"/>
    </source>
</evidence>
<dbReference type="AlphaFoldDB" id="A0A7U2NHN6"/>
<protein>
    <submittedName>
        <fullName evidence="1">Uncharacterized protein</fullName>
    </submittedName>
</protein>
<name>A0A7U2NHN6_FLAPS</name>
<proteinExistence type="predicted"/>
<dbReference type="Proteomes" id="UP000596329">
    <property type="component" value="Chromosome"/>
</dbReference>
<gene>
    <name evidence="1" type="ORF">H0H26_02805</name>
</gene>
<dbReference type="EMBL" id="CP059075">
    <property type="protein sequence ID" value="QRE05366.1"/>
    <property type="molecule type" value="Genomic_DNA"/>
</dbReference>
<organism evidence="1 2">
    <name type="scientific">Flavobacterium psychrophilum</name>
    <dbReference type="NCBI Taxonomy" id="96345"/>
    <lineage>
        <taxon>Bacteria</taxon>
        <taxon>Pseudomonadati</taxon>
        <taxon>Bacteroidota</taxon>
        <taxon>Flavobacteriia</taxon>
        <taxon>Flavobacteriales</taxon>
        <taxon>Flavobacteriaceae</taxon>
        <taxon>Flavobacterium</taxon>
    </lineage>
</organism>
<sequence>MKKIVLLTVFLLSSLAHCQDTNPVVSKIASEFIEADQYIGQDAFGYKYYIKNWVLFKIKKAENYQYKNISLGKISKVDIQNSLKIVLFYENFNTVIITDNQLNEIHKISFSQNSKNIIASAVGISSHSNLWVFDSVNLQIGLYDYLKNEYKNIAVPLTLGLKYYETSFNNFYWIDENNYSYSCDIFGKIKPLGKIPDFDLIQFTSNLSVIYKKNDLLYYYDLNNSKKTLILLDQKSYNSFYYKDQNLSIFTLEDITNYKINLP</sequence>
<reference evidence="1 2" key="1">
    <citation type="submission" date="2020-07" db="EMBL/GenBank/DDBJ databases">
        <title>Genomic characterization of Flavobacterium psychrophilum strains.</title>
        <authorList>
            <person name="Castillo D."/>
            <person name="Jorgensen J."/>
            <person name="Middelboe M."/>
        </authorList>
    </citation>
    <scope>NUCLEOTIDE SEQUENCE [LARGE SCALE GENOMIC DNA]</scope>
    <source>
        <strain evidence="1 2">FPS-R7</strain>
    </source>
</reference>
<dbReference type="RefSeq" id="WP_034097424.1">
    <property type="nucleotide sequence ID" value="NZ_CP010275.2"/>
</dbReference>